<keyword evidence="3" id="KW-0808">Transferase</keyword>
<reference evidence="10 11" key="1">
    <citation type="submission" date="2021-01" db="EMBL/GenBank/DDBJ databases">
        <title>Genomic Encyclopedia of Type Strains, Phase IV (KMG-IV): sequencing the most valuable type-strain genomes for metagenomic binning, comparative biology and taxonomic classification.</title>
        <authorList>
            <person name="Goeker M."/>
        </authorList>
    </citation>
    <scope>NUCLEOTIDE SEQUENCE [LARGE SCALE GENOMIC DNA]</scope>
    <source>
        <strain evidence="10 11">DSM 27513</strain>
    </source>
</reference>
<dbReference type="EMBL" id="JAFBEI010000054">
    <property type="protein sequence ID" value="MBM7637048.1"/>
    <property type="molecule type" value="Genomic_DNA"/>
</dbReference>
<dbReference type="InterPro" id="IPR036514">
    <property type="entry name" value="SGNH_hydro_sf"/>
</dbReference>
<protein>
    <submittedName>
        <fullName evidence="10">Peptidoglycan/LPS O-acetylase OafA/YrhL</fullName>
    </submittedName>
</protein>
<name>A0ABS2PQH8_9STRE</name>
<keyword evidence="7" id="KW-0012">Acyltransferase</keyword>
<evidence type="ECO:0000256" key="5">
    <source>
        <dbReference type="ARBA" id="ARBA00022989"/>
    </source>
</evidence>
<organism evidence="10 11">
    <name type="scientific">Streptococcus saliviloxodontae</name>
    <dbReference type="NCBI Taxonomy" id="1349416"/>
    <lineage>
        <taxon>Bacteria</taxon>
        <taxon>Bacillati</taxon>
        <taxon>Bacillota</taxon>
        <taxon>Bacilli</taxon>
        <taxon>Lactobacillales</taxon>
        <taxon>Streptococcaceae</taxon>
        <taxon>Streptococcus</taxon>
    </lineage>
</organism>
<keyword evidence="6 8" id="KW-0472">Membrane</keyword>
<proteinExistence type="predicted"/>
<keyword evidence="5 8" id="KW-1133">Transmembrane helix</keyword>
<evidence type="ECO:0000313" key="11">
    <source>
        <dbReference type="Proteomes" id="UP000809081"/>
    </source>
</evidence>
<evidence type="ECO:0000256" key="3">
    <source>
        <dbReference type="ARBA" id="ARBA00022679"/>
    </source>
</evidence>
<dbReference type="InterPro" id="IPR002656">
    <property type="entry name" value="Acyl_transf_3_dom"/>
</dbReference>
<dbReference type="Pfam" id="PF01757">
    <property type="entry name" value="Acyl_transf_3"/>
    <property type="match status" value="1"/>
</dbReference>
<keyword evidence="2" id="KW-1003">Cell membrane</keyword>
<dbReference type="InterPro" id="IPR050879">
    <property type="entry name" value="Acyltransferase_3"/>
</dbReference>
<comment type="caution">
    <text evidence="10">The sequence shown here is derived from an EMBL/GenBank/DDBJ whole genome shotgun (WGS) entry which is preliminary data.</text>
</comment>
<evidence type="ECO:0000256" key="8">
    <source>
        <dbReference type="SAM" id="Phobius"/>
    </source>
</evidence>
<dbReference type="PANTHER" id="PTHR23028">
    <property type="entry name" value="ACETYLTRANSFERASE"/>
    <property type="match status" value="1"/>
</dbReference>
<accession>A0ABS2PQH8</accession>
<gene>
    <name evidence="10" type="ORF">JOC31_001878</name>
</gene>
<keyword evidence="4 8" id="KW-0812">Transmembrane</keyword>
<evidence type="ECO:0000259" key="9">
    <source>
        <dbReference type="Pfam" id="PF01757"/>
    </source>
</evidence>
<evidence type="ECO:0000256" key="6">
    <source>
        <dbReference type="ARBA" id="ARBA00023136"/>
    </source>
</evidence>
<evidence type="ECO:0000256" key="2">
    <source>
        <dbReference type="ARBA" id="ARBA00022475"/>
    </source>
</evidence>
<dbReference type="Proteomes" id="UP000809081">
    <property type="component" value="Unassembled WGS sequence"/>
</dbReference>
<feature type="transmembrane region" description="Helical" evidence="8">
    <location>
        <begin position="93"/>
        <end position="114"/>
    </location>
</feature>
<feature type="transmembrane region" description="Helical" evidence="8">
    <location>
        <begin position="65"/>
        <end position="87"/>
    </location>
</feature>
<keyword evidence="11" id="KW-1185">Reference proteome</keyword>
<dbReference type="PANTHER" id="PTHR23028:SF53">
    <property type="entry name" value="ACYL_TRANSF_3 DOMAIN-CONTAINING PROTEIN"/>
    <property type="match status" value="1"/>
</dbReference>
<feature type="transmembrane region" description="Helical" evidence="8">
    <location>
        <begin position="134"/>
        <end position="150"/>
    </location>
</feature>
<evidence type="ECO:0000313" key="10">
    <source>
        <dbReference type="EMBL" id="MBM7637048.1"/>
    </source>
</evidence>
<feature type="transmembrane region" description="Helical" evidence="8">
    <location>
        <begin position="156"/>
        <end position="179"/>
    </location>
</feature>
<feature type="domain" description="Acyltransferase 3" evidence="9">
    <location>
        <begin position="4"/>
        <end position="236"/>
    </location>
</feature>
<evidence type="ECO:0000256" key="1">
    <source>
        <dbReference type="ARBA" id="ARBA00004651"/>
    </source>
</evidence>
<dbReference type="Gene3D" id="3.40.50.1110">
    <property type="entry name" value="SGNH hydrolase"/>
    <property type="match status" value="1"/>
</dbReference>
<sequence>MTVLTGLLSVYNWWQISKGGTYFASLMAEAPFKHLYSLAIEAQFYLIWPLFLLLAFRFVKRRSRLIFALLGLALLSALAMGLLYRVGQDPTRVYYGTDTRLFSILLGGTAALAFPSRDRRLTNLLMRKPYISEGIYGFALLVLGICLWLLPDQSPMIYRGGMLLFSLLSAVIVVMATENKFVCSRVLSHPVLTYLGERSYGLYLWQMPLFTLFALKVKNPHHVLSVLGELLCLSVITEIFYRLVEKPMRTLSWQKVRTSLRAFFASPATVGNAFKISIFYVIVLLVLLSVHTIIQSPDLTQAQDKIAAQLLQNEAKDKMGSANRSLQDLSTLAKKFNVKESLFENQPSLIFVGDSMIAMTYDRLREAFPNAYIDGKNGRSAQEDGISMLTTAIEAFPEADKIVVSLGINTDGPIMLNQESIGQMMSIVGERDVYWMTLNLTQSQYTWTEQVNQELVSASQEYTNLHLVDWHQATLGKETKFLAEDMTHPNKKGQLLYTKLLLEALAQ</sequence>
<dbReference type="SUPFAM" id="SSF52266">
    <property type="entry name" value="SGNH hydrolase"/>
    <property type="match status" value="1"/>
</dbReference>
<comment type="subcellular location">
    <subcellularLocation>
        <location evidence="1">Cell membrane</location>
        <topology evidence="1">Multi-pass membrane protein</topology>
    </subcellularLocation>
</comment>
<evidence type="ECO:0000256" key="7">
    <source>
        <dbReference type="ARBA" id="ARBA00023315"/>
    </source>
</evidence>
<feature type="transmembrane region" description="Helical" evidence="8">
    <location>
        <begin position="262"/>
        <end position="288"/>
    </location>
</feature>
<evidence type="ECO:0000256" key="4">
    <source>
        <dbReference type="ARBA" id="ARBA00022692"/>
    </source>
</evidence>
<feature type="transmembrane region" description="Helical" evidence="8">
    <location>
        <begin position="35"/>
        <end position="58"/>
    </location>
</feature>